<dbReference type="AlphaFoldDB" id="A0A4D7B2M7"/>
<feature type="compositionally biased region" description="Basic and acidic residues" evidence="5">
    <location>
        <begin position="75"/>
        <end position="84"/>
    </location>
</feature>
<dbReference type="Gene3D" id="3.40.50.1360">
    <property type="match status" value="1"/>
</dbReference>
<accession>A0A4D7B2M7</accession>
<keyword evidence="3" id="KW-0238">DNA-binding</keyword>
<sequence>MTAAATPQARSLAPRRHAEILRRIAADGSVGVSELADFFDVSRETIRRDLKLLADRGRVDIVHGGAEGRQASEPALDRRASENAEGKSAIAHTAAGLVEDGMVVLLDSGTTTLALAHALVDKRGLTICTGSLAIALLLCRAPEARIHMLGGEIDPREEATTGIDAIEAISRFRVDVAFIGGGGLSPDGEITDYSRAGAEQRAHMIAAASRAFFLVDQTKFGRLTPIRIPHFQTASGVIVDAPPPLSIIEHLARKGLRLIVAGET</sequence>
<keyword evidence="1" id="KW-0678">Repressor</keyword>
<dbReference type="SUPFAM" id="SSF46785">
    <property type="entry name" value="Winged helix' DNA-binding domain"/>
    <property type="match status" value="1"/>
</dbReference>
<evidence type="ECO:0000313" key="8">
    <source>
        <dbReference type="Proteomes" id="UP000298781"/>
    </source>
</evidence>
<evidence type="ECO:0000256" key="5">
    <source>
        <dbReference type="SAM" id="MobiDB-lite"/>
    </source>
</evidence>
<dbReference type="InterPro" id="IPR050313">
    <property type="entry name" value="Carb_Metab_HTH_regulators"/>
</dbReference>
<dbReference type="Pfam" id="PF00455">
    <property type="entry name" value="DeoRC"/>
    <property type="match status" value="1"/>
</dbReference>
<dbReference type="PRINTS" id="PR00037">
    <property type="entry name" value="HTHLACR"/>
</dbReference>
<feature type="domain" description="HTH deoR-type" evidence="6">
    <location>
        <begin position="13"/>
        <end position="68"/>
    </location>
</feature>
<protein>
    <submittedName>
        <fullName evidence="7">DeoR/GlpR transcriptional regulator</fullName>
    </submittedName>
</protein>
<keyword evidence="2" id="KW-0805">Transcription regulation</keyword>
<feature type="region of interest" description="Disordered" evidence="5">
    <location>
        <begin position="64"/>
        <end position="84"/>
    </location>
</feature>
<dbReference type="GO" id="GO:0003700">
    <property type="term" value="F:DNA-binding transcription factor activity"/>
    <property type="evidence" value="ECO:0007669"/>
    <property type="project" value="InterPro"/>
</dbReference>
<dbReference type="InterPro" id="IPR036390">
    <property type="entry name" value="WH_DNA-bd_sf"/>
</dbReference>
<dbReference type="InterPro" id="IPR018356">
    <property type="entry name" value="Tscrpt_reg_HTH_DeoR_CS"/>
</dbReference>
<dbReference type="GO" id="GO:0003677">
    <property type="term" value="F:DNA binding"/>
    <property type="evidence" value="ECO:0007669"/>
    <property type="project" value="UniProtKB-KW"/>
</dbReference>
<dbReference type="Proteomes" id="UP000298781">
    <property type="component" value="Chromosome"/>
</dbReference>
<evidence type="ECO:0000256" key="4">
    <source>
        <dbReference type="ARBA" id="ARBA00023163"/>
    </source>
</evidence>
<dbReference type="InterPro" id="IPR037171">
    <property type="entry name" value="NagB/RpiA_transferase-like"/>
</dbReference>
<evidence type="ECO:0000256" key="2">
    <source>
        <dbReference type="ARBA" id="ARBA00023015"/>
    </source>
</evidence>
<dbReference type="PANTHER" id="PTHR30363">
    <property type="entry name" value="HTH-TYPE TRANSCRIPTIONAL REGULATOR SRLR-RELATED"/>
    <property type="match status" value="1"/>
</dbReference>
<keyword evidence="4" id="KW-0804">Transcription</keyword>
<proteinExistence type="predicted"/>
<organism evidence="7 8">
    <name type="scientific">Phreatobacter stygius</name>
    <dbReference type="NCBI Taxonomy" id="1940610"/>
    <lineage>
        <taxon>Bacteria</taxon>
        <taxon>Pseudomonadati</taxon>
        <taxon>Pseudomonadota</taxon>
        <taxon>Alphaproteobacteria</taxon>
        <taxon>Hyphomicrobiales</taxon>
        <taxon>Phreatobacteraceae</taxon>
        <taxon>Phreatobacter</taxon>
    </lineage>
</organism>
<dbReference type="RefSeq" id="WP_136959243.1">
    <property type="nucleotide sequence ID" value="NZ_CP039690.1"/>
</dbReference>
<dbReference type="InterPro" id="IPR036388">
    <property type="entry name" value="WH-like_DNA-bd_sf"/>
</dbReference>
<dbReference type="EMBL" id="CP039690">
    <property type="protein sequence ID" value="QCI63786.1"/>
    <property type="molecule type" value="Genomic_DNA"/>
</dbReference>
<evidence type="ECO:0000256" key="3">
    <source>
        <dbReference type="ARBA" id="ARBA00023125"/>
    </source>
</evidence>
<name>A0A4D7B2M7_9HYPH</name>
<dbReference type="InterPro" id="IPR014036">
    <property type="entry name" value="DeoR-like_C"/>
</dbReference>
<keyword evidence="8" id="KW-1185">Reference proteome</keyword>
<reference evidence="7 8" key="1">
    <citation type="submission" date="2019-04" db="EMBL/GenBank/DDBJ databases">
        <title>Phreatobacter aquaticus sp. nov.</title>
        <authorList>
            <person name="Choi A."/>
        </authorList>
    </citation>
    <scope>NUCLEOTIDE SEQUENCE [LARGE SCALE GENOMIC DNA]</scope>
    <source>
        <strain evidence="7 8">KCTC 52518</strain>
    </source>
</reference>
<dbReference type="InterPro" id="IPR001034">
    <property type="entry name" value="DeoR_HTH"/>
</dbReference>
<dbReference type="KEGG" id="pstg:E8M01_05710"/>
<dbReference type="Pfam" id="PF08220">
    <property type="entry name" value="HTH_DeoR"/>
    <property type="match status" value="1"/>
</dbReference>
<gene>
    <name evidence="7" type="ORF">E8M01_05710</name>
</gene>
<dbReference type="SUPFAM" id="SSF100950">
    <property type="entry name" value="NagB/RpiA/CoA transferase-like"/>
    <property type="match status" value="1"/>
</dbReference>
<dbReference type="PANTHER" id="PTHR30363:SF4">
    <property type="entry name" value="GLYCEROL-3-PHOSPHATE REGULON REPRESSOR"/>
    <property type="match status" value="1"/>
</dbReference>
<dbReference type="PROSITE" id="PS51000">
    <property type="entry name" value="HTH_DEOR_2"/>
    <property type="match status" value="1"/>
</dbReference>
<dbReference type="Gene3D" id="1.10.10.10">
    <property type="entry name" value="Winged helix-like DNA-binding domain superfamily/Winged helix DNA-binding domain"/>
    <property type="match status" value="1"/>
</dbReference>
<evidence type="ECO:0000259" key="6">
    <source>
        <dbReference type="PROSITE" id="PS51000"/>
    </source>
</evidence>
<dbReference type="SMART" id="SM01134">
    <property type="entry name" value="DeoRC"/>
    <property type="match status" value="1"/>
</dbReference>
<dbReference type="OrthoDB" id="7688673at2"/>
<dbReference type="SMART" id="SM00420">
    <property type="entry name" value="HTH_DEOR"/>
    <property type="match status" value="1"/>
</dbReference>
<evidence type="ECO:0000256" key="1">
    <source>
        <dbReference type="ARBA" id="ARBA00022491"/>
    </source>
</evidence>
<dbReference type="PROSITE" id="PS00894">
    <property type="entry name" value="HTH_DEOR_1"/>
    <property type="match status" value="1"/>
</dbReference>
<evidence type="ECO:0000313" key="7">
    <source>
        <dbReference type="EMBL" id="QCI63786.1"/>
    </source>
</evidence>